<feature type="signal peptide" evidence="2">
    <location>
        <begin position="1"/>
        <end position="33"/>
    </location>
</feature>
<gene>
    <name evidence="3" type="ORF">XmelCFBP4644_07580</name>
</gene>
<evidence type="ECO:0008006" key="5">
    <source>
        <dbReference type="Google" id="ProtNLM"/>
    </source>
</evidence>
<proteinExistence type="predicted"/>
<dbReference type="OrthoDB" id="5995614at2"/>
<reference evidence="3 4" key="1">
    <citation type="submission" date="2016-08" db="EMBL/GenBank/DDBJ databases">
        <authorList>
            <person name="Seilhamer J.J."/>
        </authorList>
    </citation>
    <scope>NUCLEOTIDE SEQUENCE [LARGE SCALE GENOMIC DNA]</scope>
    <source>
        <strain evidence="3 4">CFBP4644</strain>
    </source>
</reference>
<protein>
    <recommendedName>
        <fullName evidence="5">Secreted protein</fullName>
    </recommendedName>
</protein>
<evidence type="ECO:0000313" key="4">
    <source>
        <dbReference type="Proteomes" id="UP000239865"/>
    </source>
</evidence>
<evidence type="ECO:0000313" key="3">
    <source>
        <dbReference type="EMBL" id="PPU73377.1"/>
    </source>
</evidence>
<feature type="region of interest" description="Disordered" evidence="1">
    <location>
        <begin position="37"/>
        <end position="60"/>
    </location>
</feature>
<evidence type="ECO:0000256" key="2">
    <source>
        <dbReference type="SAM" id="SignalP"/>
    </source>
</evidence>
<evidence type="ECO:0000256" key="1">
    <source>
        <dbReference type="SAM" id="MobiDB-lite"/>
    </source>
</evidence>
<dbReference type="Proteomes" id="UP000239865">
    <property type="component" value="Unassembled WGS sequence"/>
</dbReference>
<dbReference type="AlphaFoldDB" id="A0A2S7DHV2"/>
<keyword evidence="2" id="KW-0732">Signal</keyword>
<organism evidence="3 4">
    <name type="scientific">Xanthomonas melonis</name>
    <dbReference type="NCBI Taxonomy" id="56456"/>
    <lineage>
        <taxon>Bacteria</taxon>
        <taxon>Pseudomonadati</taxon>
        <taxon>Pseudomonadota</taxon>
        <taxon>Gammaproteobacteria</taxon>
        <taxon>Lysobacterales</taxon>
        <taxon>Lysobacteraceae</taxon>
        <taxon>Xanthomonas</taxon>
    </lineage>
</organism>
<comment type="caution">
    <text evidence="3">The sequence shown here is derived from an EMBL/GenBank/DDBJ whole genome shotgun (WGS) entry which is preliminary data.</text>
</comment>
<dbReference type="EMBL" id="MDEH01000003">
    <property type="protein sequence ID" value="PPU73377.1"/>
    <property type="molecule type" value="Genomic_DNA"/>
</dbReference>
<dbReference type="RefSeq" id="WP_104586628.1">
    <property type="nucleotide sequence ID" value="NZ_JAJGQH010000007.1"/>
</dbReference>
<feature type="chain" id="PRO_5015410287" description="Secreted protein" evidence="2">
    <location>
        <begin position="34"/>
        <end position="264"/>
    </location>
</feature>
<name>A0A2S7DHV2_9XANT</name>
<sequence>MIMQTLNGHEAMRTHLAVALTVVALLTEPSAHAALPGESDAMLQWSQPGNCGRQRVRKPDPSDVFDAVSIREQTERYLGFLAEVMTGDQSALRLTRLCTAFGVDFVQGPLPPAHAEPWNPSPQQPTGHVFTAFTQEAGTPSRQQIEVTYRPSGIAFSLFTNLNHTGDSAVSGEPGAVQADMGQHCPLRLDELTQRMARAGFVGKYDGLQAPDEELAIFDDGVGVSFRRGNEKIVVDATLQGRFIDQRANPGASCLASISLRTWD</sequence>
<accession>A0A2S7DHV2</accession>